<feature type="domain" description="Response regulatory" evidence="2">
    <location>
        <begin position="1"/>
        <end position="96"/>
    </location>
</feature>
<dbReference type="Pfam" id="PF00072">
    <property type="entry name" value="Response_reg"/>
    <property type="match status" value="1"/>
</dbReference>
<accession>A0A512H6Q6</accession>
<organism evidence="4 5">
    <name type="scientific">Pararhodospirillum oryzae</name>
    <dbReference type="NCBI Taxonomy" id="478448"/>
    <lineage>
        <taxon>Bacteria</taxon>
        <taxon>Pseudomonadati</taxon>
        <taxon>Pseudomonadota</taxon>
        <taxon>Alphaproteobacteria</taxon>
        <taxon>Rhodospirillales</taxon>
        <taxon>Rhodospirillaceae</taxon>
        <taxon>Pararhodospirillum</taxon>
    </lineage>
</organism>
<dbReference type="PANTHER" id="PTHR33525">
    <property type="match status" value="1"/>
</dbReference>
<dbReference type="PROSITE" id="PS51833">
    <property type="entry name" value="HDOD"/>
    <property type="match status" value="1"/>
</dbReference>
<evidence type="ECO:0000259" key="2">
    <source>
        <dbReference type="PROSITE" id="PS50110"/>
    </source>
</evidence>
<dbReference type="SUPFAM" id="SSF109604">
    <property type="entry name" value="HD-domain/PDEase-like"/>
    <property type="match status" value="1"/>
</dbReference>
<evidence type="ECO:0000313" key="4">
    <source>
        <dbReference type="EMBL" id="GEO81122.1"/>
    </source>
</evidence>
<comment type="caution">
    <text evidence="4">The sequence shown here is derived from an EMBL/GenBank/DDBJ whole genome shotgun (WGS) entry which is preliminary data.</text>
</comment>
<dbReference type="Gene3D" id="1.10.3210.10">
    <property type="entry name" value="Hypothetical protein af1432"/>
    <property type="match status" value="1"/>
</dbReference>
<dbReference type="InterPro" id="IPR013976">
    <property type="entry name" value="HDOD"/>
</dbReference>
<dbReference type="Gene3D" id="3.40.50.2300">
    <property type="match status" value="1"/>
</dbReference>
<proteinExistence type="predicted"/>
<gene>
    <name evidence="4" type="ORF">ROR02_12530</name>
</gene>
<dbReference type="InterPro" id="IPR011006">
    <property type="entry name" value="CheY-like_superfamily"/>
</dbReference>
<name>A0A512H6Q6_9PROT</name>
<dbReference type="SMART" id="SM00448">
    <property type="entry name" value="REC"/>
    <property type="match status" value="1"/>
</dbReference>
<feature type="modified residue" description="4-aspartylphosphate" evidence="1">
    <location>
        <position position="32"/>
    </location>
</feature>
<dbReference type="PANTHER" id="PTHR33525:SF6">
    <property type="entry name" value="HDOD DOMAIN-CONTAINING PROTEIN"/>
    <property type="match status" value="1"/>
</dbReference>
<dbReference type="SUPFAM" id="SSF52172">
    <property type="entry name" value="CheY-like"/>
    <property type="match status" value="1"/>
</dbReference>
<evidence type="ECO:0000256" key="1">
    <source>
        <dbReference type="PROSITE-ProRule" id="PRU00169"/>
    </source>
</evidence>
<reference evidence="4 5" key="1">
    <citation type="submission" date="2019-07" db="EMBL/GenBank/DDBJ databases">
        <title>Whole genome shotgun sequence of Rhodospirillum oryzae NBRC 107573.</title>
        <authorList>
            <person name="Hosoyama A."/>
            <person name="Uohara A."/>
            <person name="Ohji S."/>
            <person name="Ichikawa N."/>
        </authorList>
    </citation>
    <scope>NUCLEOTIDE SEQUENCE [LARGE SCALE GENOMIC DNA]</scope>
    <source>
        <strain evidence="4 5">NBRC 107573</strain>
    </source>
</reference>
<feature type="domain" description="HDOD" evidence="3">
    <location>
        <begin position="117"/>
        <end position="313"/>
    </location>
</feature>
<dbReference type="Proteomes" id="UP000321567">
    <property type="component" value="Unassembled WGS sequence"/>
</dbReference>
<evidence type="ECO:0000259" key="3">
    <source>
        <dbReference type="PROSITE" id="PS51833"/>
    </source>
</evidence>
<sequence length="381" mass="40060">MAGQWDTFFFASGPEALAWIDANGPVDVIVSDMRMPGMDGAQVLETVRRDHPATVRVILSGYAEESAILRTVGPAHLYLAKPCTPAALQQAIARPLALRERMTDPGLRSALTGLSNLPSLPAVYGEIEAELRSPLASARSVAAIIARDLAMTAELLRLTNSAYFSLGTPAATPLQALRAVGLETVQTLVLGIGLFRQFSGRPGDLPMLEALTRFSLDLAGRCEALALASGAPAELAKVAHCTGMLSHIGTLVLIDAHGAAYRTILPRVDVKNPLDRLEQETFGAAHGLIGAYLLGLWGFAPSLVEAVAHAWHPREAPAGGDNPLLGVLHGALALGPAPLLASTVEGTRPALDRAYLARVGLDSHVPAWQALISSPCSKGTR</sequence>
<dbReference type="GO" id="GO:0000160">
    <property type="term" value="P:phosphorelay signal transduction system"/>
    <property type="evidence" value="ECO:0007669"/>
    <property type="project" value="InterPro"/>
</dbReference>
<keyword evidence="5" id="KW-1185">Reference proteome</keyword>
<dbReference type="AlphaFoldDB" id="A0A512H6Q6"/>
<protein>
    <submittedName>
        <fullName evidence="4">Signal transduction protein</fullName>
    </submittedName>
</protein>
<keyword evidence="1" id="KW-0597">Phosphoprotein</keyword>
<evidence type="ECO:0000313" key="5">
    <source>
        <dbReference type="Proteomes" id="UP000321567"/>
    </source>
</evidence>
<dbReference type="PROSITE" id="PS50110">
    <property type="entry name" value="RESPONSE_REGULATORY"/>
    <property type="match status" value="1"/>
</dbReference>
<dbReference type="InterPro" id="IPR052340">
    <property type="entry name" value="RNase_Y/CdgJ"/>
</dbReference>
<dbReference type="Pfam" id="PF08668">
    <property type="entry name" value="HDOD"/>
    <property type="match status" value="1"/>
</dbReference>
<dbReference type="InterPro" id="IPR001789">
    <property type="entry name" value="Sig_transdc_resp-reg_receiver"/>
</dbReference>
<dbReference type="EMBL" id="BJZO01000027">
    <property type="protein sequence ID" value="GEO81122.1"/>
    <property type="molecule type" value="Genomic_DNA"/>
</dbReference>